<evidence type="ECO:0000259" key="7">
    <source>
        <dbReference type="Pfam" id="PF09335"/>
    </source>
</evidence>
<feature type="transmembrane region" description="Helical" evidence="6">
    <location>
        <begin position="6"/>
        <end position="25"/>
    </location>
</feature>
<dbReference type="AlphaFoldDB" id="A0A5R9FE55"/>
<name>A0A5R9FE55_9BACL</name>
<organism evidence="8 9">
    <name type="scientific">Exobacillus caeni</name>
    <dbReference type="NCBI Taxonomy" id="2574798"/>
    <lineage>
        <taxon>Bacteria</taxon>
        <taxon>Bacillati</taxon>
        <taxon>Bacillota</taxon>
        <taxon>Bacilli</taxon>
        <taxon>Bacillales</taxon>
        <taxon>Guptibacillaceae</taxon>
        <taxon>Exobacillus</taxon>
    </lineage>
</organism>
<keyword evidence="9" id="KW-1185">Reference proteome</keyword>
<evidence type="ECO:0000256" key="2">
    <source>
        <dbReference type="ARBA" id="ARBA00022475"/>
    </source>
</evidence>
<reference evidence="8 9" key="1">
    <citation type="submission" date="2019-04" db="EMBL/GenBank/DDBJ databases">
        <title>Bacillus caeni sp. nov., a bacterium isolated from mangrove sediment.</title>
        <authorList>
            <person name="Huang H."/>
            <person name="Mo K."/>
            <person name="Hu Y."/>
        </authorList>
    </citation>
    <scope>NUCLEOTIDE SEQUENCE [LARGE SCALE GENOMIC DNA]</scope>
    <source>
        <strain evidence="8 9">HB172195</strain>
    </source>
</reference>
<feature type="domain" description="VTT" evidence="7">
    <location>
        <begin position="36"/>
        <end position="149"/>
    </location>
</feature>
<comment type="caution">
    <text evidence="8">The sequence shown here is derived from an EMBL/GenBank/DDBJ whole genome shotgun (WGS) entry which is preliminary data.</text>
</comment>
<evidence type="ECO:0000256" key="1">
    <source>
        <dbReference type="ARBA" id="ARBA00004651"/>
    </source>
</evidence>
<dbReference type="OrthoDB" id="2451090at2"/>
<dbReference type="RefSeq" id="WP_138122736.1">
    <property type="nucleotide sequence ID" value="NZ_SWLG01000001.1"/>
</dbReference>
<feature type="transmembrane region" description="Helical" evidence="6">
    <location>
        <begin position="55"/>
        <end position="72"/>
    </location>
</feature>
<evidence type="ECO:0000256" key="6">
    <source>
        <dbReference type="RuleBase" id="RU366058"/>
    </source>
</evidence>
<comment type="subcellular location">
    <subcellularLocation>
        <location evidence="1 6">Cell membrane</location>
        <topology evidence="1 6">Multi-pass membrane protein</topology>
    </subcellularLocation>
</comment>
<comment type="similarity">
    <text evidence="6">Belongs to the TVP38/TMEM64 family.</text>
</comment>
<evidence type="ECO:0000256" key="5">
    <source>
        <dbReference type="ARBA" id="ARBA00023136"/>
    </source>
</evidence>
<evidence type="ECO:0000313" key="9">
    <source>
        <dbReference type="Proteomes" id="UP000308230"/>
    </source>
</evidence>
<dbReference type="PANTHER" id="PTHR12677:SF59">
    <property type="entry name" value="GOLGI APPARATUS MEMBRANE PROTEIN TVP38-RELATED"/>
    <property type="match status" value="1"/>
</dbReference>
<keyword evidence="4 6" id="KW-1133">Transmembrane helix</keyword>
<dbReference type="EMBL" id="SWLG01000001">
    <property type="protein sequence ID" value="TLS39163.1"/>
    <property type="molecule type" value="Genomic_DNA"/>
</dbReference>
<dbReference type="PANTHER" id="PTHR12677">
    <property type="entry name" value="GOLGI APPARATUS MEMBRANE PROTEIN TVP38-RELATED"/>
    <property type="match status" value="1"/>
</dbReference>
<keyword evidence="2 6" id="KW-1003">Cell membrane</keyword>
<evidence type="ECO:0000313" key="8">
    <source>
        <dbReference type="EMBL" id="TLS39163.1"/>
    </source>
</evidence>
<accession>A0A5R9FE55</accession>
<feature type="transmembrane region" description="Helical" evidence="6">
    <location>
        <begin position="134"/>
        <end position="151"/>
    </location>
</feature>
<dbReference type="InterPro" id="IPR032816">
    <property type="entry name" value="VTT_dom"/>
</dbReference>
<keyword evidence="5 6" id="KW-0472">Membrane</keyword>
<dbReference type="Proteomes" id="UP000308230">
    <property type="component" value="Unassembled WGS sequence"/>
</dbReference>
<evidence type="ECO:0000256" key="3">
    <source>
        <dbReference type="ARBA" id="ARBA00022692"/>
    </source>
</evidence>
<evidence type="ECO:0000256" key="4">
    <source>
        <dbReference type="ARBA" id="ARBA00022989"/>
    </source>
</evidence>
<comment type="caution">
    <text evidence="6">Lacks conserved residue(s) required for the propagation of feature annotation.</text>
</comment>
<dbReference type="GO" id="GO:0005886">
    <property type="term" value="C:plasma membrane"/>
    <property type="evidence" value="ECO:0007669"/>
    <property type="project" value="UniProtKB-SubCell"/>
</dbReference>
<sequence length="192" mass="22094">MKDSLMPILEMMASAGIYAPFLFILLHVIRQFLFVPVGFICMAGGVLFGTFYGTIYSVIGVTLVSVLFYLLVKRLPKLFQKVIHTKQRWFGKRVPMSVGQMTILRLLPFVHFHLISLCLIEVTKSFKEYTKMSIFSNFPLAIVYTSLGQWISNLSPRYMAASVVTLAILFYLLRRKEWIIKWNDFFQAGQAS</sequence>
<keyword evidence="3 6" id="KW-0812">Transmembrane</keyword>
<feature type="transmembrane region" description="Helical" evidence="6">
    <location>
        <begin position="157"/>
        <end position="173"/>
    </location>
</feature>
<dbReference type="InterPro" id="IPR015414">
    <property type="entry name" value="TMEM64"/>
</dbReference>
<protein>
    <recommendedName>
        <fullName evidence="6">TVP38/TMEM64 family membrane protein</fullName>
    </recommendedName>
</protein>
<dbReference type="Pfam" id="PF09335">
    <property type="entry name" value="VTT_dom"/>
    <property type="match status" value="1"/>
</dbReference>
<gene>
    <name evidence="8" type="ORF">FCL54_02295</name>
</gene>
<proteinExistence type="inferred from homology"/>